<evidence type="ECO:0000256" key="2">
    <source>
        <dbReference type="SAM" id="SignalP"/>
    </source>
</evidence>
<evidence type="ECO:0000256" key="1">
    <source>
        <dbReference type="ARBA" id="ARBA00022729"/>
    </source>
</evidence>
<dbReference type="Proteomes" id="UP000269301">
    <property type="component" value="Unassembled WGS sequence"/>
</dbReference>
<keyword evidence="1 2" id="KW-0732">Signal</keyword>
<gene>
    <name evidence="3" type="ORF">D8M06_17680</name>
</gene>
<name>A0A494ZU55_9BACI</name>
<dbReference type="InterPro" id="IPR018389">
    <property type="entry name" value="DctP_fam"/>
</dbReference>
<dbReference type="PROSITE" id="PS51257">
    <property type="entry name" value="PROKAR_LIPOPROTEIN"/>
    <property type="match status" value="1"/>
</dbReference>
<reference evidence="3 4" key="1">
    <citation type="journal article" date="2016" name="Int. J. Syst. Evol. Microbiol.">
        <title>Oceanobacillus halophilus sp. nov., a novel moderately halophilic bacterium from a hypersaline lake.</title>
        <authorList>
            <person name="Amoozegar M.A."/>
            <person name="Bagheri M."/>
            <person name="Makhdoumi A."/>
            <person name="Nikou M.M."/>
            <person name="Fazeli S.A.S."/>
            <person name="Schumann P."/>
            <person name="Sproer C."/>
            <person name="Sanchez-Porro C."/>
            <person name="Ventosa A."/>
        </authorList>
    </citation>
    <scope>NUCLEOTIDE SEQUENCE [LARGE SCALE GENOMIC DNA]</scope>
    <source>
        <strain evidence="3 4">DSM 23996</strain>
    </source>
</reference>
<evidence type="ECO:0000313" key="4">
    <source>
        <dbReference type="Proteomes" id="UP000269301"/>
    </source>
</evidence>
<dbReference type="PANTHER" id="PTHR33376:SF15">
    <property type="entry name" value="BLL6794 PROTEIN"/>
    <property type="match status" value="1"/>
</dbReference>
<comment type="caution">
    <text evidence="3">The sequence shown here is derived from an EMBL/GenBank/DDBJ whole genome shotgun (WGS) entry which is preliminary data.</text>
</comment>
<dbReference type="InterPro" id="IPR038404">
    <property type="entry name" value="TRAP_DctP_sf"/>
</dbReference>
<feature type="signal peptide" evidence="2">
    <location>
        <begin position="1"/>
        <end position="22"/>
    </location>
</feature>
<proteinExistence type="predicted"/>
<dbReference type="EMBL" id="RBZP01000024">
    <property type="protein sequence ID" value="RKQ29327.1"/>
    <property type="molecule type" value="Genomic_DNA"/>
</dbReference>
<evidence type="ECO:0008006" key="5">
    <source>
        <dbReference type="Google" id="ProtNLM"/>
    </source>
</evidence>
<dbReference type="PANTHER" id="PTHR33376">
    <property type="match status" value="1"/>
</dbReference>
<dbReference type="Gene3D" id="3.40.190.170">
    <property type="entry name" value="Bacterial extracellular solute-binding protein, family 7"/>
    <property type="match status" value="1"/>
</dbReference>
<dbReference type="OrthoDB" id="1646at2"/>
<dbReference type="NCBIfam" id="NF037995">
    <property type="entry name" value="TRAP_S1"/>
    <property type="match status" value="1"/>
</dbReference>
<sequence>MKKIYLLVILSIVLLLGACGNAGENVSGSKESYTASTGYPNSDGSVETFSIPLLEKVMVETDEVNFDIFTGGELFEADEALEALNNQSIDIEMVLSPTLDPQRFPYSSVVGLPLLESDARVAAQAIQKLVESDVEISDGKTYYELEFSDKDLFVLPIHPTETYVISTAGTKLDTLDNFNQSIRIRASSNVHEMFINELGLTPVALPATDIYDGLSRGSIDGVMLNVPDWLPYGVDEQTDFTISGLSLGHFPVFFSMKEETWNSFPDEVQNIFKKEASKLIQEGPEVYRGQVEEILPEYEEKGGELIEVDTLDSEVQNKINQAIYNTWEKWIHDLESRDHAGKEIALLWRDLIVESGGKLPQEIMDME</sequence>
<dbReference type="GO" id="GO:0055085">
    <property type="term" value="P:transmembrane transport"/>
    <property type="evidence" value="ECO:0007669"/>
    <property type="project" value="InterPro"/>
</dbReference>
<evidence type="ECO:0000313" key="3">
    <source>
        <dbReference type="EMBL" id="RKQ29327.1"/>
    </source>
</evidence>
<protein>
    <recommendedName>
        <fullName evidence="5">TRAP transporter substrate-binding protein</fullName>
    </recommendedName>
</protein>
<accession>A0A494ZU55</accession>
<dbReference type="AlphaFoldDB" id="A0A494ZU55"/>
<feature type="chain" id="PRO_5039407995" description="TRAP transporter substrate-binding protein" evidence="2">
    <location>
        <begin position="23"/>
        <end position="367"/>
    </location>
</feature>
<organism evidence="3 4">
    <name type="scientific">Oceanobacillus halophilus</name>
    <dbReference type="NCBI Taxonomy" id="930130"/>
    <lineage>
        <taxon>Bacteria</taxon>
        <taxon>Bacillati</taxon>
        <taxon>Bacillota</taxon>
        <taxon>Bacilli</taxon>
        <taxon>Bacillales</taxon>
        <taxon>Bacillaceae</taxon>
        <taxon>Oceanobacillus</taxon>
    </lineage>
</organism>
<dbReference type="Pfam" id="PF03480">
    <property type="entry name" value="DctP"/>
    <property type="match status" value="1"/>
</dbReference>
<keyword evidence="4" id="KW-1185">Reference proteome</keyword>
<dbReference type="RefSeq" id="WP_121205914.1">
    <property type="nucleotide sequence ID" value="NZ_RBZP01000024.1"/>
</dbReference>